<protein>
    <submittedName>
        <fullName evidence="2">Uncharacterized protein</fullName>
    </submittedName>
</protein>
<dbReference type="VEuPathDB" id="FungiDB:BCV72DRAFT_321677"/>
<dbReference type="Proteomes" id="UP000242414">
    <property type="component" value="Unassembled WGS sequence"/>
</dbReference>
<accession>A0A1X0RAR7</accession>
<keyword evidence="1" id="KW-0472">Membrane</keyword>
<evidence type="ECO:0000313" key="2">
    <source>
        <dbReference type="EMBL" id="ORE09021.1"/>
    </source>
</evidence>
<dbReference type="EMBL" id="KV921881">
    <property type="protein sequence ID" value="ORE09021.1"/>
    <property type="molecule type" value="Genomic_DNA"/>
</dbReference>
<dbReference type="AlphaFoldDB" id="A0A1X0RAR7"/>
<gene>
    <name evidence="2" type="ORF">BCV72DRAFT_321677</name>
</gene>
<name>A0A1X0RAR7_RHIZD</name>
<keyword evidence="1" id="KW-0812">Transmembrane</keyword>
<organism evidence="2">
    <name type="scientific">Rhizopus microsporus var. microsporus</name>
    <dbReference type="NCBI Taxonomy" id="86635"/>
    <lineage>
        <taxon>Eukaryota</taxon>
        <taxon>Fungi</taxon>
        <taxon>Fungi incertae sedis</taxon>
        <taxon>Mucoromycota</taxon>
        <taxon>Mucoromycotina</taxon>
        <taxon>Mucoromycetes</taxon>
        <taxon>Mucorales</taxon>
        <taxon>Mucorineae</taxon>
        <taxon>Rhizopodaceae</taxon>
        <taxon>Rhizopus</taxon>
    </lineage>
</organism>
<proteinExistence type="predicted"/>
<evidence type="ECO:0000256" key="1">
    <source>
        <dbReference type="SAM" id="Phobius"/>
    </source>
</evidence>
<feature type="transmembrane region" description="Helical" evidence="1">
    <location>
        <begin position="78"/>
        <end position="97"/>
    </location>
</feature>
<keyword evidence="1" id="KW-1133">Transmembrane helix</keyword>
<sequence length="143" mass="16162">MVGLTPTFNYIASIKLSSCSLPQLQTKAAFLLGMAALLRHSDLAWVSLLSATVNEELKLRFNIVAPKNAGMEDESSSLSSFILITLAIFALYMPIYFRTTRQRSIARPLYRFTTWMVFKLWVIGLLRPRSTTITAENIFQLLP</sequence>
<reference evidence="2" key="1">
    <citation type="journal article" date="2016" name="Proc. Natl. Acad. Sci. U.S.A.">
        <title>Lipid metabolic changes in an early divergent fungus govern the establishment of a mutualistic symbiosis with endobacteria.</title>
        <authorList>
            <person name="Lastovetsky O.A."/>
            <person name="Gaspar M.L."/>
            <person name="Mondo S.J."/>
            <person name="LaButti K.M."/>
            <person name="Sandor L."/>
            <person name="Grigoriev I.V."/>
            <person name="Henry S.A."/>
            <person name="Pawlowska T.E."/>
        </authorList>
    </citation>
    <scope>NUCLEOTIDE SEQUENCE [LARGE SCALE GENOMIC DNA]</scope>
    <source>
        <strain evidence="2">ATCC 52814</strain>
    </source>
</reference>